<dbReference type="InterPro" id="IPR045379">
    <property type="entry name" value="Crinkler_N"/>
</dbReference>
<feature type="domain" description="Crinkler effector protein N-terminal" evidence="4">
    <location>
        <begin position="4"/>
        <end position="113"/>
    </location>
</feature>
<evidence type="ECO:0000256" key="1">
    <source>
        <dbReference type="ARBA" id="ARBA00004340"/>
    </source>
</evidence>
<dbReference type="GO" id="GO:0005576">
    <property type="term" value="C:extracellular region"/>
    <property type="evidence" value="ECO:0007669"/>
    <property type="project" value="UniProtKB-SubCell"/>
</dbReference>
<keyword evidence="3" id="KW-0964">Secreted</keyword>
<protein>
    <recommendedName>
        <fullName evidence="4">Crinkler effector protein N-terminal domain-containing protein</fullName>
    </recommendedName>
</protein>
<reference evidence="5 6" key="1">
    <citation type="journal article" date="2014" name="Genome Biol. Evol.">
        <title>The secreted proteins of Achlya hypogyna and Thraustotheca clavata identify the ancestral oomycete secretome and reveal gene acquisitions by horizontal gene transfer.</title>
        <authorList>
            <person name="Misner I."/>
            <person name="Blouin N."/>
            <person name="Leonard G."/>
            <person name="Richards T.A."/>
            <person name="Lane C.E."/>
        </authorList>
    </citation>
    <scope>NUCLEOTIDE SEQUENCE [LARGE SCALE GENOMIC DNA]</scope>
    <source>
        <strain evidence="5 6">ATCC 34112</strain>
    </source>
</reference>
<proteinExistence type="predicted"/>
<dbReference type="GO" id="GO:0043657">
    <property type="term" value="C:host cell"/>
    <property type="evidence" value="ECO:0007669"/>
    <property type="project" value="UniProtKB-SubCell"/>
</dbReference>
<dbReference type="Pfam" id="PF20147">
    <property type="entry name" value="Crinkler"/>
    <property type="match status" value="1"/>
</dbReference>
<dbReference type="Proteomes" id="UP000243217">
    <property type="component" value="Unassembled WGS sequence"/>
</dbReference>
<organism evidence="5 6">
    <name type="scientific">Thraustotheca clavata</name>
    <dbReference type="NCBI Taxonomy" id="74557"/>
    <lineage>
        <taxon>Eukaryota</taxon>
        <taxon>Sar</taxon>
        <taxon>Stramenopiles</taxon>
        <taxon>Oomycota</taxon>
        <taxon>Saprolegniomycetes</taxon>
        <taxon>Saprolegniales</taxon>
        <taxon>Achlyaceae</taxon>
        <taxon>Thraustotheca</taxon>
    </lineage>
</organism>
<dbReference type="OrthoDB" id="2123637at2759"/>
<dbReference type="EMBL" id="JNBS01002291">
    <property type="protein sequence ID" value="OQR92899.1"/>
    <property type="molecule type" value="Genomic_DNA"/>
</dbReference>
<gene>
    <name evidence="5" type="ORF">THRCLA_22354</name>
</gene>
<evidence type="ECO:0000313" key="6">
    <source>
        <dbReference type="Proteomes" id="UP000243217"/>
    </source>
</evidence>
<evidence type="ECO:0000256" key="2">
    <source>
        <dbReference type="ARBA" id="ARBA00004613"/>
    </source>
</evidence>
<comment type="caution">
    <text evidence="5">The sequence shown here is derived from an EMBL/GenBank/DDBJ whole genome shotgun (WGS) entry which is preliminary data.</text>
</comment>
<keyword evidence="6" id="KW-1185">Reference proteome</keyword>
<dbReference type="AlphaFoldDB" id="A0A1V9Z4I2"/>
<sequence>MVKIVLWCTEYGEGNLFSVEIERDAHVGELKQKIFEIQHYCDHFSFPPSALTLYMARNKSGVWLTSDLTTKEGLKQGRNYDDEYVEMISNWKIDKDYVGLEFQPEEHQIHILVDLPQNQVAKQLCEESNESGAWTPEDSCVEFLDAVALHLYNLYEFELFGSKPNFTDVMHALDNEKWSFRKRDFGYATCTTFPFYFTRDEWKTLLKISENATRQSVEREKSTTAEVQYIITLPGYIFCDDEVDSIKSIAKKAEVVKKRIDLIVKDLDGKVRNTTFGQPISFRQYLYPNKQDNERGFSFGLRQALVYMDIQNENMHKRSIPFRLPSSGFRFGEHETQQYATQLYQSEKNNCTLKPYPRPVMSFPISQYST</sequence>
<evidence type="ECO:0000259" key="4">
    <source>
        <dbReference type="Pfam" id="PF20147"/>
    </source>
</evidence>
<evidence type="ECO:0000256" key="3">
    <source>
        <dbReference type="ARBA" id="ARBA00022525"/>
    </source>
</evidence>
<evidence type="ECO:0000313" key="5">
    <source>
        <dbReference type="EMBL" id="OQR92899.1"/>
    </source>
</evidence>
<name>A0A1V9Z4I2_9STRA</name>
<accession>A0A1V9Z4I2</accession>
<comment type="subcellular location">
    <subcellularLocation>
        <location evidence="1">Host cell</location>
    </subcellularLocation>
    <subcellularLocation>
        <location evidence="2">Secreted</location>
    </subcellularLocation>
</comment>